<evidence type="ECO:0000313" key="10">
    <source>
        <dbReference type="Proteomes" id="UP000233440"/>
    </source>
</evidence>
<comment type="caution">
    <text evidence="9">The sequence shown here is derived from an EMBL/GenBank/DDBJ whole genome shotgun (WGS) entry which is preliminary data.</text>
</comment>
<dbReference type="GO" id="GO:0006355">
    <property type="term" value="P:regulation of DNA-templated transcription"/>
    <property type="evidence" value="ECO:0007669"/>
    <property type="project" value="InterPro"/>
</dbReference>
<dbReference type="GO" id="GO:0003677">
    <property type="term" value="F:DNA binding"/>
    <property type="evidence" value="ECO:0007669"/>
    <property type="project" value="UniProtKB-KW"/>
</dbReference>
<accession>A0A2N3LPY6</accession>
<keyword evidence="3" id="KW-0805">Transcription regulation</keyword>
<dbReference type="PROSITE" id="PS00622">
    <property type="entry name" value="HTH_LUXR_1"/>
    <property type="match status" value="1"/>
</dbReference>
<organism evidence="9 10">
    <name type="scientific">Heyndrickxia camelliae</name>
    <dbReference type="NCBI Taxonomy" id="1707093"/>
    <lineage>
        <taxon>Bacteria</taxon>
        <taxon>Bacillati</taxon>
        <taxon>Bacillota</taxon>
        <taxon>Bacilli</taxon>
        <taxon>Bacillales</taxon>
        <taxon>Bacillaceae</taxon>
        <taxon>Heyndrickxia</taxon>
    </lineage>
</organism>
<evidence type="ECO:0000256" key="5">
    <source>
        <dbReference type="ARBA" id="ARBA00023163"/>
    </source>
</evidence>
<feature type="modified residue" description="4-aspartylphosphate" evidence="6">
    <location>
        <position position="56"/>
    </location>
</feature>
<dbReference type="EMBL" id="PIQO01000001">
    <property type="protein sequence ID" value="PKR86686.1"/>
    <property type="molecule type" value="Genomic_DNA"/>
</dbReference>
<proteinExistence type="predicted"/>
<dbReference type="CDD" id="cd17535">
    <property type="entry name" value="REC_NarL-like"/>
    <property type="match status" value="1"/>
</dbReference>
<dbReference type="Pfam" id="PF00196">
    <property type="entry name" value="GerE"/>
    <property type="match status" value="1"/>
</dbReference>
<sequence>MEKVKVMIVDDHEMVRLGIRSYLLTEEKIDLVAEASSGQEAAILAKKHMPEVILMDLLMEDGTGIDATKQILAFHPDCKIIILTSYYDDEQVFPAIEAGAHSYLLKTSRADEVTAAIYKAIRGESVIEPKVAHKMMNRFRGPVKQPHDELTEREIEVLKCLGDGMTNQEISDFLFIGVKTVKTHVSNILSKLGVSDRTQAAIYANRHNIILERK</sequence>
<evidence type="ECO:0000256" key="1">
    <source>
        <dbReference type="ARBA" id="ARBA00004496"/>
    </source>
</evidence>
<feature type="domain" description="Response regulatory" evidence="8">
    <location>
        <begin position="5"/>
        <end position="121"/>
    </location>
</feature>
<evidence type="ECO:0000313" key="9">
    <source>
        <dbReference type="EMBL" id="PKR86686.1"/>
    </source>
</evidence>
<feature type="domain" description="HTH luxR-type" evidence="7">
    <location>
        <begin position="143"/>
        <end position="208"/>
    </location>
</feature>
<dbReference type="InterPro" id="IPR058245">
    <property type="entry name" value="NreC/VraR/RcsB-like_REC"/>
</dbReference>
<gene>
    <name evidence="9" type="ORF">CWO92_01085</name>
</gene>
<dbReference type="AlphaFoldDB" id="A0A2N3LPY6"/>
<keyword evidence="2 6" id="KW-0597">Phosphoprotein</keyword>
<dbReference type="CDD" id="cd06170">
    <property type="entry name" value="LuxR_C_like"/>
    <property type="match status" value="1"/>
</dbReference>
<dbReference type="Pfam" id="PF00072">
    <property type="entry name" value="Response_reg"/>
    <property type="match status" value="1"/>
</dbReference>
<dbReference type="InterPro" id="IPR039420">
    <property type="entry name" value="WalR-like"/>
</dbReference>
<protein>
    <submittedName>
        <fullName evidence="9">DNA-binding response regulator</fullName>
    </submittedName>
</protein>
<name>A0A2N3LPY6_9BACI</name>
<dbReference type="InterPro" id="IPR016032">
    <property type="entry name" value="Sig_transdc_resp-reg_C-effctor"/>
</dbReference>
<evidence type="ECO:0000256" key="2">
    <source>
        <dbReference type="ARBA" id="ARBA00022553"/>
    </source>
</evidence>
<evidence type="ECO:0000259" key="7">
    <source>
        <dbReference type="PROSITE" id="PS50043"/>
    </source>
</evidence>
<dbReference type="OrthoDB" id="9780153at2"/>
<dbReference type="Gene3D" id="3.40.50.2300">
    <property type="match status" value="1"/>
</dbReference>
<dbReference type="InterPro" id="IPR000792">
    <property type="entry name" value="Tscrpt_reg_LuxR_C"/>
</dbReference>
<dbReference type="Proteomes" id="UP000233440">
    <property type="component" value="Unassembled WGS sequence"/>
</dbReference>
<dbReference type="InterPro" id="IPR001789">
    <property type="entry name" value="Sig_transdc_resp-reg_receiver"/>
</dbReference>
<dbReference type="GO" id="GO:0000160">
    <property type="term" value="P:phosphorelay signal transduction system"/>
    <property type="evidence" value="ECO:0007669"/>
    <property type="project" value="InterPro"/>
</dbReference>
<keyword evidence="10" id="KW-1185">Reference proteome</keyword>
<dbReference type="SUPFAM" id="SSF52172">
    <property type="entry name" value="CheY-like"/>
    <property type="match status" value="1"/>
</dbReference>
<dbReference type="InterPro" id="IPR011006">
    <property type="entry name" value="CheY-like_superfamily"/>
</dbReference>
<reference evidence="9 10" key="1">
    <citation type="submission" date="2017-11" db="EMBL/GenBank/DDBJ databases">
        <title>Bacillus camelliae sp. nov., isolated from pu'er tea.</title>
        <authorList>
            <person name="Niu L."/>
        </authorList>
    </citation>
    <scope>NUCLEOTIDE SEQUENCE [LARGE SCALE GENOMIC DNA]</scope>
    <source>
        <strain evidence="9 10">7578-1</strain>
    </source>
</reference>
<dbReference type="GO" id="GO:0005737">
    <property type="term" value="C:cytoplasm"/>
    <property type="evidence" value="ECO:0007669"/>
    <property type="project" value="UniProtKB-SubCell"/>
</dbReference>
<keyword evidence="5" id="KW-0804">Transcription</keyword>
<dbReference type="SMART" id="SM00448">
    <property type="entry name" value="REC"/>
    <property type="match status" value="1"/>
</dbReference>
<dbReference type="SUPFAM" id="SSF46894">
    <property type="entry name" value="C-terminal effector domain of the bipartite response regulators"/>
    <property type="match status" value="1"/>
</dbReference>
<keyword evidence="4 9" id="KW-0238">DNA-binding</keyword>
<dbReference type="SMART" id="SM00421">
    <property type="entry name" value="HTH_LUXR"/>
    <property type="match status" value="1"/>
</dbReference>
<evidence type="ECO:0000259" key="8">
    <source>
        <dbReference type="PROSITE" id="PS50110"/>
    </source>
</evidence>
<dbReference type="PRINTS" id="PR00038">
    <property type="entry name" value="HTHLUXR"/>
</dbReference>
<evidence type="ECO:0000256" key="6">
    <source>
        <dbReference type="PROSITE-ProRule" id="PRU00169"/>
    </source>
</evidence>
<evidence type="ECO:0000256" key="3">
    <source>
        <dbReference type="ARBA" id="ARBA00023015"/>
    </source>
</evidence>
<dbReference type="PANTHER" id="PTHR43214:SF37">
    <property type="entry name" value="TRANSCRIPTIONAL REGULATORY PROTEIN YDFI"/>
    <property type="match status" value="1"/>
</dbReference>
<dbReference type="RefSeq" id="WP_101352336.1">
    <property type="nucleotide sequence ID" value="NZ_PIQO01000001.1"/>
</dbReference>
<dbReference type="PROSITE" id="PS50043">
    <property type="entry name" value="HTH_LUXR_2"/>
    <property type="match status" value="1"/>
</dbReference>
<evidence type="ECO:0000256" key="4">
    <source>
        <dbReference type="ARBA" id="ARBA00023125"/>
    </source>
</evidence>
<dbReference type="PANTHER" id="PTHR43214">
    <property type="entry name" value="TWO-COMPONENT RESPONSE REGULATOR"/>
    <property type="match status" value="1"/>
</dbReference>
<dbReference type="PROSITE" id="PS50110">
    <property type="entry name" value="RESPONSE_REGULATORY"/>
    <property type="match status" value="1"/>
</dbReference>
<comment type="subcellular location">
    <subcellularLocation>
        <location evidence="1">Cytoplasm</location>
    </subcellularLocation>
</comment>